<comment type="similarity">
    <text evidence="1 2">Belongs to the anti-sigma-factor antagonist family.</text>
</comment>
<dbReference type="AlphaFoldDB" id="A0A9W6JNK1"/>
<comment type="caution">
    <text evidence="4">The sequence shown here is derived from an EMBL/GenBank/DDBJ whole genome shotgun (WGS) entry which is preliminary data.</text>
</comment>
<evidence type="ECO:0000259" key="3">
    <source>
        <dbReference type="PROSITE" id="PS50801"/>
    </source>
</evidence>
<dbReference type="Proteomes" id="UP001143309">
    <property type="component" value="Unassembled WGS sequence"/>
</dbReference>
<dbReference type="EMBL" id="BSFL01000001">
    <property type="protein sequence ID" value="GLK79115.1"/>
    <property type="molecule type" value="Genomic_DNA"/>
</dbReference>
<dbReference type="InterPro" id="IPR036513">
    <property type="entry name" value="STAS_dom_sf"/>
</dbReference>
<reference evidence="4" key="2">
    <citation type="submission" date="2023-01" db="EMBL/GenBank/DDBJ databases">
        <authorList>
            <person name="Sun Q."/>
            <person name="Evtushenko L."/>
        </authorList>
    </citation>
    <scope>NUCLEOTIDE SEQUENCE</scope>
    <source>
        <strain evidence="4">VKM B-2748</strain>
    </source>
</reference>
<evidence type="ECO:0000256" key="1">
    <source>
        <dbReference type="ARBA" id="ARBA00009013"/>
    </source>
</evidence>
<dbReference type="Gene3D" id="3.30.750.24">
    <property type="entry name" value="STAS domain"/>
    <property type="match status" value="1"/>
</dbReference>
<evidence type="ECO:0000313" key="5">
    <source>
        <dbReference type="Proteomes" id="UP001143309"/>
    </source>
</evidence>
<protein>
    <recommendedName>
        <fullName evidence="2">Anti-sigma factor antagonist</fullName>
    </recommendedName>
</protein>
<dbReference type="NCBIfam" id="TIGR00377">
    <property type="entry name" value="ant_ant_sig"/>
    <property type="match status" value="1"/>
</dbReference>
<reference evidence="4" key="1">
    <citation type="journal article" date="2014" name="Int. J. Syst. Evol. Microbiol.">
        <title>Complete genome sequence of Corynebacterium casei LMG S-19264T (=DSM 44701T), isolated from a smear-ripened cheese.</title>
        <authorList>
            <consortium name="US DOE Joint Genome Institute (JGI-PGF)"/>
            <person name="Walter F."/>
            <person name="Albersmeier A."/>
            <person name="Kalinowski J."/>
            <person name="Ruckert C."/>
        </authorList>
    </citation>
    <scope>NUCLEOTIDE SEQUENCE</scope>
    <source>
        <strain evidence="4">VKM B-2748</strain>
    </source>
</reference>
<dbReference type="PANTHER" id="PTHR33495:SF2">
    <property type="entry name" value="ANTI-SIGMA FACTOR ANTAGONIST TM_1081-RELATED"/>
    <property type="match status" value="1"/>
</dbReference>
<gene>
    <name evidence="4" type="ORF">GCM10008174_08560</name>
</gene>
<dbReference type="RefSeq" id="WP_271199599.1">
    <property type="nucleotide sequence ID" value="NZ_BSFL01000001.1"/>
</dbReference>
<dbReference type="PANTHER" id="PTHR33495">
    <property type="entry name" value="ANTI-SIGMA FACTOR ANTAGONIST TM_1081-RELATED-RELATED"/>
    <property type="match status" value="1"/>
</dbReference>
<dbReference type="CDD" id="cd07043">
    <property type="entry name" value="STAS_anti-anti-sigma_factors"/>
    <property type="match status" value="1"/>
</dbReference>
<evidence type="ECO:0000313" key="4">
    <source>
        <dbReference type="EMBL" id="GLK79115.1"/>
    </source>
</evidence>
<dbReference type="SUPFAM" id="SSF52091">
    <property type="entry name" value="SpoIIaa-like"/>
    <property type="match status" value="1"/>
</dbReference>
<feature type="domain" description="STAS" evidence="3">
    <location>
        <begin position="18"/>
        <end position="110"/>
    </location>
</feature>
<keyword evidence="5" id="KW-1185">Reference proteome</keyword>
<evidence type="ECO:0000256" key="2">
    <source>
        <dbReference type="RuleBase" id="RU003749"/>
    </source>
</evidence>
<organism evidence="4 5">
    <name type="scientific">Methylopila turkensis</name>
    <dbReference type="NCBI Taxonomy" id="1437816"/>
    <lineage>
        <taxon>Bacteria</taxon>
        <taxon>Pseudomonadati</taxon>
        <taxon>Pseudomonadota</taxon>
        <taxon>Alphaproteobacteria</taxon>
        <taxon>Hyphomicrobiales</taxon>
        <taxon>Methylopilaceae</taxon>
        <taxon>Methylopila</taxon>
    </lineage>
</organism>
<dbReference type="PROSITE" id="PS50801">
    <property type="entry name" value="STAS"/>
    <property type="match status" value="1"/>
</dbReference>
<dbReference type="InterPro" id="IPR002645">
    <property type="entry name" value="STAS_dom"/>
</dbReference>
<sequence>MTLNDTAHGDVLVVRVEDSRIDAARAPEFKTAMIERIDRGHVRLVLDLSKVDFVDSSGLGAIVSCLKRIGPRGNLAVAGAKGAVAKLFALTRMDRVFPLHASVDDALKSVAG</sequence>
<dbReference type="Pfam" id="PF01740">
    <property type="entry name" value="STAS"/>
    <property type="match status" value="1"/>
</dbReference>
<accession>A0A9W6JNK1</accession>
<name>A0A9W6JNK1_9HYPH</name>
<dbReference type="InterPro" id="IPR003658">
    <property type="entry name" value="Anti-sigma_ant"/>
</dbReference>
<proteinExistence type="inferred from homology"/>
<dbReference type="GO" id="GO:0043856">
    <property type="term" value="F:anti-sigma factor antagonist activity"/>
    <property type="evidence" value="ECO:0007669"/>
    <property type="project" value="InterPro"/>
</dbReference>